<accession>A0A2J8ADL7</accession>
<proteinExistence type="predicted"/>
<keyword evidence="2" id="KW-1185">Reference proteome</keyword>
<reference evidence="1 2" key="1">
    <citation type="journal article" date="2017" name="Mol. Biol. Evol.">
        <title>The 4-celled Tetrabaena socialis nuclear genome reveals the essential components for genetic control of cell number at the origin of multicellularity in the volvocine lineage.</title>
        <authorList>
            <person name="Featherston J."/>
            <person name="Arakaki Y."/>
            <person name="Hanschen E.R."/>
            <person name="Ferris P.J."/>
            <person name="Michod R.E."/>
            <person name="Olson B.J.S.C."/>
            <person name="Nozaki H."/>
            <person name="Durand P.M."/>
        </authorList>
    </citation>
    <scope>NUCLEOTIDE SEQUENCE [LARGE SCALE GENOMIC DNA]</scope>
    <source>
        <strain evidence="1 2">NIES-571</strain>
    </source>
</reference>
<dbReference type="AlphaFoldDB" id="A0A2J8ADL7"/>
<organism evidence="1 2">
    <name type="scientific">Tetrabaena socialis</name>
    <dbReference type="NCBI Taxonomy" id="47790"/>
    <lineage>
        <taxon>Eukaryota</taxon>
        <taxon>Viridiplantae</taxon>
        <taxon>Chlorophyta</taxon>
        <taxon>core chlorophytes</taxon>
        <taxon>Chlorophyceae</taxon>
        <taxon>CS clade</taxon>
        <taxon>Chlamydomonadales</taxon>
        <taxon>Tetrabaenaceae</taxon>
        <taxon>Tetrabaena</taxon>
    </lineage>
</organism>
<evidence type="ECO:0000313" key="2">
    <source>
        <dbReference type="Proteomes" id="UP000236333"/>
    </source>
</evidence>
<dbReference type="EMBL" id="PGGS01000051">
    <property type="protein sequence ID" value="PNH10602.1"/>
    <property type="molecule type" value="Genomic_DNA"/>
</dbReference>
<name>A0A2J8ADL7_9CHLO</name>
<comment type="caution">
    <text evidence="1">The sequence shown here is derived from an EMBL/GenBank/DDBJ whole genome shotgun (WGS) entry which is preliminary data.</text>
</comment>
<evidence type="ECO:0000313" key="1">
    <source>
        <dbReference type="EMBL" id="PNH10602.1"/>
    </source>
</evidence>
<gene>
    <name evidence="1" type="ORF">TSOC_002638</name>
</gene>
<sequence length="149" mass="15843">MHEPESGLCGILYTFNSPLTATRKRYCRLPLQFQGRVHAGRALVDRSGSGLQSGSGVHSRGAQGCLAHVGQAVQQAHALLQPRPASSECKGIAQKQQFVHLLRQRLRRTPAAQPAEAAVPRAIHAEEAEGSGQLACNLHAHCAAEAAAE</sequence>
<dbReference type="Proteomes" id="UP000236333">
    <property type="component" value="Unassembled WGS sequence"/>
</dbReference>
<protein>
    <submittedName>
        <fullName evidence="1">Uncharacterized protein</fullName>
    </submittedName>
</protein>